<dbReference type="AlphaFoldDB" id="A0A327L7B4"/>
<comment type="similarity">
    <text evidence="5">Belongs to the Omp25/RopB family.</text>
</comment>
<evidence type="ECO:0000313" key="9">
    <source>
        <dbReference type="Proteomes" id="UP000249130"/>
    </source>
</evidence>
<proteinExistence type="inferred from homology"/>
<dbReference type="InterPro" id="IPR027385">
    <property type="entry name" value="Beta-barrel_OMP"/>
</dbReference>
<evidence type="ECO:0000256" key="2">
    <source>
        <dbReference type="ARBA" id="ARBA00022729"/>
    </source>
</evidence>
<comment type="caution">
    <text evidence="8">The sequence shown here is derived from an EMBL/GenBank/DDBJ whole genome shotgun (WGS) entry which is preliminary data.</text>
</comment>
<evidence type="ECO:0000259" key="7">
    <source>
        <dbReference type="Pfam" id="PF13505"/>
    </source>
</evidence>
<dbReference type="SUPFAM" id="SSF56925">
    <property type="entry name" value="OMPA-like"/>
    <property type="match status" value="1"/>
</dbReference>
<gene>
    <name evidence="8" type="ORF">CH341_13450</name>
</gene>
<name>A0A327L7B4_9BRAD</name>
<dbReference type="PANTHER" id="PTHR34001">
    <property type="entry name" value="BLL7405 PROTEIN"/>
    <property type="match status" value="1"/>
</dbReference>
<evidence type="ECO:0000256" key="3">
    <source>
        <dbReference type="ARBA" id="ARBA00023136"/>
    </source>
</evidence>
<evidence type="ECO:0000256" key="6">
    <source>
        <dbReference type="SAM" id="SignalP"/>
    </source>
</evidence>
<accession>A0A327L7B4</accession>
<evidence type="ECO:0000256" key="1">
    <source>
        <dbReference type="ARBA" id="ARBA00004442"/>
    </source>
</evidence>
<dbReference type="GO" id="GO:0009279">
    <property type="term" value="C:cell outer membrane"/>
    <property type="evidence" value="ECO:0007669"/>
    <property type="project" value="UniProtKB-SubCell"/>
</dbReference>
<dbReference type="Gene3D" id="2.40.160.20">
    <property type="match status" value="1"/>
</dbReference>
<reference evidence="8 9" key="1">
    <citation type="submission" date="2017-07" db="EMBL/GenBank/DDBJ databases">
        <title>Draft Genome Sequences of Select Purple Nonsulfur Bacteria.</title>
        <authorList>
            <person name="Lasarre B."/>
            <person name="Mckinlay J.B."/>
        </authorList>
    </citation>
    <scope>NUCLEOTIDE SEQUENCE [LARGE SCALE GENOMIC DNA]</scope>
    <source>
        <strain evidence="8 9">DSM 5909</strain>
    </source>
</reference>
<dbReference type="Pfam" id="PF13505">
    <property type="entry name" value="OMP_b-brl"/>
    <property type="match status" value="1"/>
</dbReference>
<evidence type="ECO:0000256" key="4">
    <source>
        <dbReference type="ARBA" id="ARBA00023237"/>
    </source>
</evidence>
<dbReference type="EMBL" id="NPEX01000080">
    <property type="protein sequence ID" value="RAI43598.1"/>
    <property type="molecule type" value="Genomic_DNA"/>
</dbReference>
<evidence type="ECO:0000256" key="5">
    <source>
        <dbReference type="ARBA" id="ARBA00038306"/>
    </source>
</evidence>
<comment type="subcellular location">
    <subcellularLocation>
        <location evidence="1">Cell outer membrane</location>
    </subcellularLocation>
</comment>
<feature type="domain" description="Outer membrane protein beta-barrel" evidence="7">
    <location>
        <begin position="10"/>
        <end position="211"/>
    </location>
</feature>
<keyword evidence="9" id="KW-1185">Reference proteome</keyword>
<keyword evidence="4" id="KW-0998">Cell outer membrane</keyword>
<feature type="chain" id="PRO_5016250317" description="Outer membrane protein beta-barrel domain-containing protein" evidence="6">
    <location>
        <begin position="21"/>
        <end position="248"/>
    </location>
</feature>
<organism evidence="8 9">
    <name type="scientific">Rhodoplanes roseus</name>
    <dbReference type="NCBI Taxonomy" id="29409"/>
    <lineage>
        <taxon>Bacteria</taxon>
        <taxon>Pseudomonadati</taxon>
        <taxon>Pseudomonadota</taxon>
        <taxon>Alphaproteobacteria</taxon>
        <taxon>Hyphomicrobiales</taxon>
        <taxon>Nitrobacteraceae</taxon>
        <taxon>Rhodoplanes</taxon>
    </lineage>
</organism>
<feature type="signal peptide" evidence="6">
    <location>
        <begin position="1"/>
        <end position="20"/>
    </location>
</feature>
<protein>
    <recommendedName>
        <fullName evidence="7">Outer membrane protein beta-barrel domain-containing protein</fullName>
    </recommendedName>
</protein>
<keyword evidence="3" id="KW-0472">Membrane</keyword>
<evidence type="ECO:0000313" key="8">
    <source>
        <dbReference type="EMBL" id="RAI43598.1"/>
    </source>
</evidence>
<dbReference type="InterPro" id="IPR011250">
    <property type="entry name" value="OMP/PagP_B-barrel"/>
</dbReference>
<keyword evidence="2 6" id="KW-0732">Signal</keyword>
<dbReference type="InterPro" id="IPR051692">
    <property type="entry name" value="OMP-like"/>
</dbReference>
<dbReference type="PANTHER" id="PTHR34001:SF3">
    <property type="entry name" value="BLL7405 PROTEIN"/>
    <property type="match status" value="1"/>
</dbReference>
<dbReference type="Proteomes" id="UP000249130">
    <property type="component" value="Unassembled WGS sequence"/>
</dbReference>
<dbReference type="OrthoDB" id="8455142at2"/>
<sequence>MKAILLSSAAVVALTFSASAADMALKAPPMAPPVPAFSWTGCYLGAHVGGASMKSTFSDFEGGYFGNNDNGVGAVAGGQLGCNYQIGMFVLGLEGEGYWSGVKQTFDYGYIGSLYSTETKNKYNFDVAARIGVAFDRVLAYGKIGWVWGQFDFNAGYSSGGGFSNYSGDTMLNGLLLGLGVEYALTNNWTVKAEYNYLNFGSKGMDLTYCDNGGCLSGYTFSGSADMHIGKIGINYKFGGDAPVMARY</sequence>
<dbReference type="RefSeq" id="WP_111419547.1">
    <property type="nucleotide sequence ID" value="NZ_NPEX01000080.1"/>
</dbReference>